<gene>
    <name evidence="15" type="ORF">ACFONP_09750</name>
</gene>
<dbReference type="InterPro" id="IPR016174">
    <property type="entry name" value="Di-haem_cyt_TM"/>
</dbReference>
<dbReference type="SUPFAM" id="SSF81342">
    <property type="entry name" value="Transmembrane di-heme cytochromes"/>
    <property type="match status" value="1"/>
</dbReference>
<dbReference type="InterPro" id="IPR011577">
    <property type="entry name" value="Cyt_b561_bac/Ni-Hgenase"/>
</dbReference>
<evidence type="ECO:0000259" key="14">
    <source>
        <dbReference type="Pfam" id="PF01292"/>
    </source>
</evidence>
<dbReference type="InterPro" id="IPR052168">
    <property type="entry name" value="Cytochrome_b561_oxidase"/>
</dbReference>
<feature type="transmembrane region" description="Helical" evidence="13">
    <location>
        <begin position="13"/>
        <end position="32"/>
    </location>
</feature>
<dbReference type="PANTHER" id="PTHR30529">
    <property type="entry name" value="CYTOCHROME B561"/>
    <property type="match status" value="1"/>
</dbReference>
<feature type="transmembrane region" description="Helical" evidence="13">
    <location>
        <begin position="44"/>
        <end position="65"/>
    </location>
</feature>
<keyword evidence="4" id="KW-1003">Cell membrane</keyword>
<evidence type="ECO:0000313" key="16">
    <source>
        <dbReference type="Proteomes" id="UP001595607"/>
    </source>
</evidence>
<organism evidence="15 16">
    <name type="scientific">Parvularcula lutaonensis</name>
    <dbReference type="NCBI Taxonomy" id="491923"/>
    <lineage>
        <taxon>Bacteria</taxon>
        <taxon>Pseudomonadati</taxon>
        <taxon>Pseudomonadota</taxon>
        <taxon>Alphaproteobacteria</taxon>
        <taxon>Parvularculales</taxon>
        <taxon>Parvularculaceae</taxon>
        <taxon>Parvularcula</taxon>
    </lineage>
</organism>
<keyword evidence="9 13" id="KW-1133">Transmembrane helix</keyword>
<evidence type="ECO:0000256" key="13">
    <source>
        <dbReference type="SAM" id="Phobius"/>
    </source>
</evidence>
<dbReference type="Gene3D" id="1.20.950.20">
    <property type="entry name" value="Transmembrane di-heme cytochromes, Chain C"/>
    <property type="match status" value="1"/>
</dbReference>
<evidence type="ECO:0000256" key="11">
    <source>
        <dbReference type="ARBA" id="ARBA00023136"/>
    </source>
</evidence>
<keyword evidence="5" id="KW-0349">Heme</keyword>
<dbReference type="Pfam" id="PF01292">
    <property type="entry name" value="Ni_hydr_CYTB"/>
    <property type="match status" value="1"/>
</dbReference>
<evidence type="ECO:0000256" key="8">
    <source>
        <dbReference type="ARBA" id="ARBA00022982"/>
    </source>
</evidence>
<dbReference type="EMBL" id="JBHRVA010000003">
    <property type="protein sequence ID" value="MFC3303015.1"/>
    <property type="molecule type" value="Genomic_DNA"/>
</dbReference>
<evidence type="ECO:0000256" key="6">
    <source>
        <dbReference type="ARBA" id="ARBA00022692"/>
    </source>
</evidence>
<evidence type="ECO:0000256" key="1">
    <source>
        <dbReference type="ARBA" id="ARBA00001970"/>
    </source>
</evidence>
<evidence type="ECO:0000313" key="15">
    <source>
        <dbReference type="EMBL" id="MFC3303015.1"/>
    </source>
</evidence>
<keyword evidence="8" id="KW-0249">Electron transport</keyword>
<comment type="caution">
    <text evidence="15">The sequence shown here is derived from an EMBL/GenBank/DDBJ whole genome shotgun (WGS) entry which is preliminary data.</text>
</comment>
<feature type="domain" description="Cytochrome b561 bacterial/Ni-hydrogenase" evidence="14">
    <location>
        <begin position="6"/>
        <end position="179"/>
    </location>
</feature>
<evidence type="ECO:0000256" key="5">
    <source>
        <dbReference type="ARBA" id="ARBA00022617"/>
    </source>
</evidence>
<comment type="subcellular location">
    <subcellularLocation>
        <location evidence="2">Cell membrane</location>
        <topology evidence="2">Multi-pass membrane protein</topology>
    </subcellularLocation>
</comment>
<evidence type="ECO:0000256" key="3">
    <source>
        <dbReference type="ARBA" id="ARBA00022448"/>
    </source>
</evidence>
<dbReference type="Proteomes" id="UP001595607">
    <property type="component" value="Unassembled WGS sequence"/>
</dbReference>
<evidence type="ECO:0000256" key="10">
    <source>
        <dbReference type="ARBA" id="ARBA00023004"/>
    </source>
</evidence>
<comment type="similarity">
    <text evidence="12">Belongs to the cytochrome b561 family.</text>
</comment>
<reference evidence="16" key="1">
    <citation type="journal article" date="2019" name="Int. J. Syst. Evol. Microbiol.">
        <title>The Global Catalogue of Microorganisms (GCM) 10K type strain sequencing project: providing services to taxonomists for standard genome sequencing and annotation.</title>
        <authorList>
            <consortium name="The Broad Institute Genomics Platform"/>
            <consortium name="The Broad Institute Genome Sequencing Center for Infectious Disease"/>
            <person name="Wu L."/>
            <person name="Ma J."/>
        </authorList>
    </citation>
    <scope>NUCLEOTIDE SEQUENCE [LARGE SCALE GENOMIC DNA]</scope>
    <source>
        <strain evidence="16">KCTC 22245</strain>
    </source>
</reference>
<protein>
    <submittedName>
        <fullName evidence="15">Cytochrome b</fullName>
    </submittedName>
</protein>
<evidence type="ECO:0000256" key="12">
    <source>
        <dbReference type="ARBA" id="ARBA00037975"/>
    </source>
</evidence>
<keyword evidence="6 13" id="KW-0812">Transmembrane</keyword>
<evidence type="ECO:0000256" key="4">
    <source>
        <dbReference type="ARBA" id="ARBA00022475"/>
    </source>
</evidence>
<keyword evidence="10" id="KW-0408">Iron</keyword>
<proteinExistence type="inferred from homology"/>
<keyword evidence="7" id="KW-0479">Metal-binding</keyword>
<keyword evidence="11 13" id="KW-0472">Membrane</keyword>
<dbReference type="PANTHER" id="PTHR30529:SF1">
    <property type="entry name" value="CYTOCHROME B561 HOMOLOG 2"/>
    <property type="match status" value="1"/>
</dbReference>
<evidence type="ECO:0000256" key="7">
    <source>
        <dbReference type="ARBA" id="ARBA00022723"/>
    </source>
</evidence>
<feature type="transmembrane region" description="Helical" evidence="13">
    <location>
        <begin position="85"/>
        <end position="108"/>
    </location>
</feature>
<sequence length="198" mass="22635">MTDQSRYTAVAKFLHWLIALIILIQIPFGFYMHNLEPSEFKFTLYQLHKSAGLIVLALALFRLYWRLTHPIPPLPAAMPNWQKIVARFTHVAFYVLIIGIPLTGWAMVSASTLGIDTKIFFLIPVPHLPVPQGEEQVEFWIEVHELLAKATIGLLVLHVGAALKHHFHDRDDILIRMLPERLQPRMAAKPTPQKDPAE</sequence>
<dbReference type="RefSeq" id="WP_229786158.1">
    <property type="nucleotide sequence ID" value="NZ_BMXU01000002.1"/>
</dbReference>
<name>A0ABV7ME51_9PROT</name>
<keyword evidence="16" id="KW-1185">Reference proteome</keyword>
<keyword evidence="3" id="KW-0813">Transport</keyword>
<accession>A0ABV7ME51</accession>
<evidence type="ECO:0000256" key="9">
    <source>
        <dbReference type="ARBA" id="ARBA00022989"/>
    </source>
</evidence>
<comment type="cofactor">
    <cofactor evidence="1">
        <name>heme b</name>
        <dbReference type="ChEBI" id="CHEBI:60344"/>
    </cofactor>
</comment>
<evidence type="ECO:0000256" key="2">
    <source>
        <dbReference type="ARBA" id="ARBA00004651"/>
    </source>
</evidence>